<comment type="caution">
    <text evidence="5">The sequence shown here is derived from an EMBL/GenBank/DDBJ whole genome shotgun (WGS) entry which is preliminary data.</text>
</comment>
<dbReference type="RefSeq" id="WP_377697637.1">
    <property type="nucleotide sequence ID" value="NZ_JBHLWE010000016.1"/>
</dbReference>
<proteinExistence type="predicted"/>
<accession>A0ABV6I1V8</accession>
<dbReference type="EMBL" id="JBHLWE010000016">
    <property type="protein sequence ID" value="MFC0339952.1"/>
    <property type="molecule type" value="Genomic_DNA"/>
</dbReference>
<name>A0ABV6I1V8_9RHOB</name>
<dbReference type="InterPro" id="IPR002104">
    <property type="entry name" value="Integrase_catalytic"/>
</dbReference>
<evidence type="ECO:0000256" key="1">
    <source>
        <dbReference type="ARBA" id="ARBA00004496"/>
    </source>
</evidence>
<organism evidence="5 6">
    <name type="scientific">Paracoccus niistensis</name>
    <dbReference type="NCBI Taxonomy" id="632935"/>
    <lineage>
        <taxon>Bacteria</taxon>
        <taxon>Pseudomonadati</taxon>
        <taxon>Pseudomonadota</taxon>
        <taxon>Alphaproteobacteria</taxon>
        <taxon>Rhodobacterales</taxon>
        <taxon>Paracoccaceae</taxon>
        <taxon>Paracoccus</taxon>
    </lineage>
</organism>
<evidence type="ECO:0000313" key="6">
    <source>
        <dbReference type="Proteomes" id="UP001589799"/>
    </source>
</evidence>
<protein>
    <submittedName>
        <fullName evidence="5">Tyrosine-type recombinase/integrase</fullName>
    </submittedName>
</protein>
<evidence type="ECO:0000259" key="4">
    <source>
        <dbReference type="PROSITE" id="PS51898"/>
    </source>
</evidence>
<dbReference type="PROSITE" id="PS51898">
    <property type="entry name" value="TYR_RECOMBINASE"/>
    <property type="match status" value="1"/>
</dbReference>
<keyword evidence="2" id="KW-0229">DNA integration</keyword>
<dbReference type="InterPro" id="IPR011010">
    <property type="entry name" value="DNA_brk_join_enz"/>
</dbReference>
<evidence type="ECO:0000313" key="5">
    <source>
        <dbReference type="EMBL" id="MFC0339952.1"/>
    </source>
</evidence>
<dbReference type="SUPFAM" id="SSF56349">
    <property type="entry name" value="DNA breaking-rejoining enzymes"/>
    <property type="match status" value="1"/>
</dbReference>
<dbReference type="Pfam" id="PF00589">
    <property type="entry name" value="Phage_integrase"/>
    <property type="match status" value="1"/>
</dbReference>
<feature type="domain" description="Tyr recombinase" evidence="4">
    <location>
        <begin position="170"/>
        <end position="353"/>
    </location>
</feature>
<dbReference type="Gene3D" id="1.10.443.10">
    <property type="entry name" value="Intergrase catalytic core"/>
    <property type="match status" value="1"/>
</dbReference>
<comment type="subcellular location">
    <subcellularLocation>
        <location evidence="1">Cytoplasm</location>
    </subcellularLocation>
</comment>
<reference evidence="5 6" key="1">
    <citation type="submission" date="2024-09" db="EMBL/GenBank/DDBJ databases">
        <authorList>
            <person name="Sun Q."/>
            <person name="Mori K."/>
        </authorList>
    </citation>
    <scope>NUCLEOTIDE SEQUENCE [LARGE SCALE GENOMIC DNA]</scope>
    <source>
        <strain evidence="5 6">KCTC 22789</strain>
    </source>
</reference>
<evidence type="ECO:0000256" key="2">
    <source>
        <dbReference type="ARBA" id="ARBA00022908"/>
    </source>
</evidence>
<evidence type="ECO:0000256" key="3">
    <source>
        <dbReference type="ARBA" id="ARBA00023172"/>
    </source>
</evidence>
<dbReference type="Proteomes" id="UP001589799">
    <property type="component" value="Unassembled WGS sequence"/>
</dbReference>
<keyword evidence="3" id="KW-0233">DNA recombination</keyword>
<dbReference type="PANTHER" id="PTHR30349">
    <property type="entry name" value="PHAGE INTEGRASE-RELATED"/>
    <property type="match status" value="1"/>
</dbReference>
<sequence length="353" mass="40060">MAETYKLYRDRKSSCWSYSFTVGKKRVRKSTGTSDYNNAHAIASAAYQAAKDEAKDPHRLRPITLEAALDFVINQPDLSEHSRIAYRRGKAKLTGQSKRNPSAFGFDPKRELHTIRKSDLQLYHRKREEEGLSRSSITLEISLLKTANRRLRGEYLTNHDLTYPAPASPTRHVVITPEQERAILEYLAADPSQHSQDAHALATLLFTTGVRLNEALTATAEQFDLDTGTFWVVRSKRKRSQHQQAKVTPLPLPERTIAVLKPRIDRQPMFGSQHTAVILRRVIGKVCHKPGQSRLERATIHSIRHTVATRLLNADRPTHVIQQMLGHSDSTMLRRYTSTDLTPHRDALLAVLS</sequence>
<dbReference type="InterPro" id="IPR013762">
    <property type="entry name" value="Integrase-like_cat_sf"/>
</dbReference>
<keyword evidence="6" id="KW-1185">Reference proteome</keyword>
<dbReference type="PANTHER" id="PTHR30349:SF77">
    <property type="entry name" value="TYROSINE RECOMBINASE XERC"/>
    <property type="match status" value="1"/>
</dbReference>
<gene>
    <name evidence="5" type="ORF">ACFFII_04140</name>
</gene>
<dbReference type="InterPro" id="IPR050090">
    <property type="entry name" value="Tyrosine_recombinase_XerCD"/>
</dbReference>